<feature type="binding site" evidence="5">
    <location>
        <position position="64"/>
    </location>
    <ligand>
        <name>GTP</name>
        <dbReference type="ChEBI" id="CHEBI:37565"/>
    </ligand>
</feature>
<proteinExistence type="inferred from homology"/>
<feature type="binding site" evidence="5">
    <location>
        <begin position="16"/>
        <end position="23"/>
    </location>
    <ligand>
        <name>GTP</name>
        <dbReference type="ChEBI" id="CHEBI:37565"/>
    </ligand>
</feature>
<dbReference type="InParanoid" id="A2ETY2"/>
<dbReference type="OrthoDB" id="442317at2759"/>
<gene>
    <name evidence="7" type="ORF">TVAG_443580</name>
</gene>
<evidence type="ECO:0000256" key="2">
    <source>
        <dbReference type="ARBA" id="ARBA00022741"/>
    </source>
</evidence>
<dbReference type="GO" id="GO:0003924">
    <property type="term" value="F:GTPase activity"/>
    <property type="evidence" value="ECO:0007669"/>
    <property type="project" value="InterPro"/>
</dbReference>
<feature type="binding site" evidence="6">
    <location>
        <position position="42"/>
    </location>
    <ligand>
        <name>Mg(2+)</name>
        <dbReference type="ChEBI" id="CHEBI:18420"/>
    </ligand>
</feature>
<dbReference type="eggNOG" id="KOG0070">
    <property type="taxonomic scope" value="Eukaryota"/>
</dbReference>
<dbReference type="SMART" id="SM00177">
    <property type="entry name" value="ARF"/>
    <property type="match status" value="1"/>
</dbReference>
<dbReference type="OMA" id="VAWVENK"/>
<reference evidence="7" key="1">
    <citation type="submission" date="2006-10" db="EMBL/GenBank/DDBJ databases">
        <authorList>
            <person name="Amadeo P."/>
            <person name="Zhao Q."/>
            <person name="Wortman J."/>
            <person name="Fraser-Liggett C."/>
            <person name="Carlton J."/>
        </authorList>
    </citation>
    <scope>NUCLEOTIDE SEQUENCE</scope>
    <source>
        <strain evidence="7">G3</strain>
    </source>
</reference>
<dbReference type="InterPro" id="IPR027417">
    <property type="entry name" value="P-loop_NTPase"/>
</dbReference>
<sequence length="175" mass="19526">MGNFFHGTDFNVLVVGLNSAGKSTIINKLKPEICQQKSINPTNGFETPWIPFKNYCLKFKDMAGSSNFRPLWQNHADNLDGIIFVVDSSDQTRFSTAKEELHALLALGPIQSKPIPILILANKNDLEESAPKEVIEKALDLQSIANHATNILSVCAQYPKEIFLGLEWLIMRKAN</sequence>
<dbReference type="InterPro" id="IPR024156">
    <property type="entry name" value="Small_GTPase_ARF"/>
</dbReference>
<dbReference type="PROSITE" id="PS51417">
    <property type="entry name" value="ARF"/>
    <property type="match status" value="1"/>
</dbReference>
<dbReference type="SMR" id="A2ETY2"/>
<dbReference type="KEGG" id="tva:4761718"/>
<keyword evidence="3 5" id="KW-0342">GTP-binding</keyword>
<evidence type="ECO:0000256" key="1">
    <source>
        <dbReference type="ARBA" id="ARBA00010290"/>
    </source>
</evidence>
<keyword evidence="6" id="KW-0460">Magnesium</keyword>
<dbReference type="STRING" id="5722.A2ETY2"/>
<name>A2ETY2_TRIV3</name>
<dbReference type="AlphaFoldDB" id="A2ETY2"/>
<evidence type="ECO:0000256" key="4">
    <source>
        <dbReference type="ARBA" id="ARBA00072404"/>
    </source>
</evidence>
<dbReference type="GO" id="GO:0046872">
    <property type="term" value="F:metal ion binding"/>
    <property type="evidence" value="ECO:0007669"/>
    <property type="project" value="UniProtKB-KW"/>
</dbReference>
<evidence type="ECO:0000256" key="5">
    <source>
        <dbReference type="PIRSR" id="PIRSR606689-1"/>
    </source>
</evidence>
<reference evidence="7" key="2">
    <citation type="journal article" date="2007" name="Science">
        <title>Draft genome sequence of the sexually transmitted pathogen Trichomonas vaginalis.</title>
        <authorList>
            <person name="Carlton J.M."/>
            <person name="Hirt R.P."/>
            <person name="Silva J.C."/>
            <person name="Delcher A.L."/>
            <person name="Schatz M."/>
            <person name="Zhao Q."/>
            <person name="Wortman J.R."/>
            <person name="Bidwell S.L."/>
            <person name="Alsmark U.C.M."/>
            <person name="Besteiro S."/>
            <person name="Sicheritz-Ponten T."/>
            <person name="Noel C.J."/>
            <person name="Dacks J.B."/>
            <person name="Foster P.G."/>
            <person name="Simillion C."/>
            <person name="Van de Peer Y."/>
            <person name="Miranda-Saavedra D."/>
            <person name="Barton G.J."/>
            <person name="Westrop G.D."/>
            <person name="Mueller S."/>
            <person name="Dessi D."/>
            <person name="Fiori P.L."/>
            <person name="Ren Q."/>
            <person name="Paulsen I."/>
            <person name="Zhang H."/>
            <person name="Bastida-Corcuera F.D."/>
            <person name="Simoes-Barbosa A."/>
            <person name="Brown M.T."/>
            <person name="Hayes R.D."/>
            <person name="Mukherjee M."/>
            <person name="Okumura C.Y."/>
            <person name="Schneider R."/>
            <person name="Smith A.J."/>
            <person name="Vanacova S."/>
            <person name="Villalvazo M."/>
            <person name="Haas B.J."/>
            <person name="Pertea M."/>
            <person name="Feldblyum T.V."/>
            <person name="Utterback T.R."/>
            <person name="Shu C.L."/>
            <person name="Osoegawa K."/>
            <person name="de Jong P.J."/>
            <person name="Hrdy I."/>
            <person name="Horvathova L."/>
            <person name="Zubacova Z."/>
            <person name="Dolezal P."/>
            <person name="Malik S.B."/>
            <person name="Logsdon J.M. Jr."/>
            <person name="Henze K."/>
            <person name="Gupta A."/>
            <person name="Wang C.C."/>
            <person name="Dunne R.L."/>
            <person name="Upcroft J.A."/>
            <person name="Upcroft P."/>
            <person name="White O."/>
            <person name="Salzberg S.L."/>
            <person name="Tang P."/>
            <person name="Chiu C.-H."/>
            <person name="Lee Y.-S."/>
            <person name="Embley T.M."/>
            <person name="Coombs G.H."/>
            <person name="Mottram J.C."/>
            <person name="Tachezy J."/>
            <person name="Fraser-Liggett C.M."/>
            <person name="Johnson P.J."/>
        </authorList>
    </citation>
    <scope>NUCLEOTIDE SEQUENCE [LARGE SCALE GENOMIC DNA]</scope>
    <source>
        <strain evidence="7">G3</strain>
    </source>
</reference>
<protein>
    <recommendedName>
        <fullName evidence="4">ADP-ribosylation factor-like protein 15</fullName>
    </recommendedName>
</protein>
<dbReference type="GO" id="GO:0016192">
    <property type="term" value="P:vesicle-mediated transport"/>
    <property type="evidence" value="ECO:0000318"/>
    <property type="project" value="GO_Central"/>
</dbReference>
<evidence type="ECO:0000256" key="6">
    <source>
        <dbReference type="PIRSR" id="PIRSR606689-2"/>
    </source>
</evidence>
<evidence type="ECO:0000256" key="3">
    <source>
        <dbReference type="ARBA" id="ARBA00023134"/>
    </source>
</evidence>
<comment type="similarity">
    <text evidence="1">Belongs to the small GTPase superfamily. Arf family.</text>
</comment>
<dbReference type="SUPFAM" id="SSF52540">
    <property type="entry name" value="P-loop containing nucleoside triphosphate hydrolases"/>
    <property type="match status" value="1"/>
</dbReference>
<keyword evidence="8" id="KW-1185">Reference proteome</keyword>
<dbReference type="Proteomes" id="UP000001542">
    <property type="component" value="Unassembled WGS sequence"/>
</dbReference>
<dbReference type="FunFam" id="3.40.50.300:FF:000934">
    <property type="entry name" value="ADP-ribosylation factor-like 15 isoform X1"/>
    <property type="match status" value="1"/>
</dbReference>
<dbReference type="GO" id="GO:0006886">
    <property type="term" value="P:intracellular protein transport"/>
    <property type="evidence" value="ECO:0000318"/>
    <property type="project" value="GO_Central"/>
</dbReference>
<dbReference type="GO" id="GO:0005737">
    <property type="term" value="C:cytoplasm"/>
    <property type="evidence" value="ECO:0000318"/>
    <property type="project" value="GO_Central"/>
</dbReference>
<accession>A2ETY2</accession>
<dbReference type="VEuPathDB" id="TrichDB:TVAGG3_0235500"/>
<keyword evidence="2 5" id="KW-0547">Nucleotide-binding</keyword>
<feature type="binding site" evidence="5">
    <location>
        <begin position="122"/>
        <end position="125"/>
    </location>
    <ligand>
        <name>GTP</name>
        <dbReference type="ChEBI" id="CHEBI:37565"/>
    </ligand>
</feature>
<evidence type="ECO:0000313" key="7">
    <source>
        <dbReference type="EMBL" id="EAY03870.1"/>
    </source>
</evidence>
<dbReference type="PRINTS" id="PR00328">
    <property type="entry name" value="SAR1GTPBP"/>
</dbReference>
<organism evidence="7 8">
    <name type="scientific">Trichomonas vaginalis (strain ATCC PRA-98 / G3)</name>
    <dbReference type="NCBI Taxonomy" id="412133"/>
    <lineage>
        <taxon>Eukaryota</taxon>
        <taxon>Metamonada</taxon>
        <taxon>Parabasalia</taxon>
        <taxon>Trichomonadida</taxon>
        <taxon>Trichomonadidae</taxon>
        <taxon>Trichomonas</taxon>
    </lineage>
</organism>
<dbReference type="Pfam" id="PF00025">
    <property type="entry name" value="Arf"/>
    <property type="match status" value="1"/>
</dbReference>
<dbReference type="InterPro" id="IPR006689">
    <property type="entry name" value="Small_GTPase_ARF/SAR"/>
</dbReference>
<dbReference type="GO" id="GO:0005525">
    <property type="term" value="F:GTP binding"/>
    <property type="evidence" value="ECO:0000318"/>
    <property type="project" value="GO_Central"/>
</dbReference>
<dbReference type="SMART" id="SM00178">
    <property type="entry name" value="SAR"/>
    <property type="match status" value="1"/>
</dbReference>
<dbReference type="RefSeq" id="XP_001316093.1">
    <property type="nucleotide sequence ID" value="XM_001316058.1"/>
</dbReference>
<dbReference type="Gene3D" id="3.40.50.300">
    <property type="entry name" value="P-loop containing nucleotide triphosphate hydrolases"/>
    <property type="match status" value="1"/>
</dbReference>
<feature type="binding site" evidence="6">
    <location>
        <position position="23"/>
    </location>
    <ligand>
        <name>Mg(2+)</name>
        <dbReference type="ChEBI" id="CHEBI:18420"/>
    </ligand>
</feature>
<keyword evidence="6" id="KW-0479">Metal-binding</keyword>
<dbReference type="VEuPathDB" id="TrichDB:TVAG_443580"/>
<dbReference type="PANTHER" id="PTHR11711">
    <property type="entry name" value="ADP RIBOSYLATION FACTOR-RELATED"/>
    <property type="match status" value="1"/>
</dbReference>
<dbReference type="EMBL" id="DS113491">
    <property type="protein sequence ID" value="EAY03870.1"/>
    <property type="molecule type" value="Genomic_DNA"/>
</dbReference>
<dbReference type="CDD" id="cd00878">
    <property type="entry name" value="Arf_Arl"/>
    <property type="match status" value="1"/>
</dbReference>
<evidence type="ECO:0000313" key="8">
    <source>
        <dbReference type="Proteomes" id="UP000001542"/>
    </source>
</evidence>